<dbReference type="Pfam" id="PF01053">
    <property type="entry name" value="Cys_Met_Meta_PP"/>
    <property type="match status" value="1"/>
</dbReference>
<proteinExistence type="inferred from homology"/>
<dbReference type="PROSITE" id="PS00868">
    <property type="entry name" value="CYS_MET_METAB_PP"/>
    <property type="match status" value="1"/>
</dbReference>
<dbReference type="GO" id="GO:0047804">
    <property type="term" value="F:cysteine-S-conjugate beta-lyase activity"/>
    <property type="evidence" value="ECO:0007669"/>
    <property type="project" value="UniProtKB-EC"/>
</dbReference>
<evidence type="ECO:0000256" key="9">
    <source>
        <dbReference type="RuleBase" id="RU362118"/>
    </source>
</evidence>
<organism evidence="11 12">
    <name type="scientific">Paenibacillus vortex V453</name>
    <dbReference type="NCBI Taxonomy" id="715225"/>
    <lineage>
        <taxon>Bacteria</taxon>
        <taxon>Bacillati</taxon>
        <taxon>Bacillota</taxon>
        <taxon>Bacilli</taxon>
        <taxon>Bacillales</taxon>
        <taxon>Paenibacillaceae</taxon>
        <taxon>Paenibacillus</taxon>
    </lineage>
</organism>
<feature type="modified residue" description="N6-(pyridoxal phosphate)lysine" evidence="8">
    <location>
        <position position="224"/>
    </location>
</feature>
<dbReference type="KEGG" id="pvo:PVOR_27375"/>
<dbReference type="InterPro" id="IPR015422">
    <property type="entry name" value="PyrdxlP-dep_Trfase_small"/>
</dbReference>
<sequence>MSINKGPSGLESQVNGNSLPGKKGREGDELRFETKLLHFGGEIDRATGASSVPIYQASTFHHEDIFNPPLHDYSRSGNPTRQALEDYIALLEGGARGFAYASGMAAISSSFMLLSAGDHMIVTEDVYGGTYRLLTSILSRMGIESTFVDMTDLDQVKAALKPNTKAVYMETPSNPTLKITDIGAVTDWAKEHGLLTLLDNTFMTPFYQRPIEFGVDIVIHSATKFLGGHSDVLAGLAVARTQELGDQLKQLQNGLGTVLGVQDSWLLMRGMKTLSTRMAHSEQSAAKLAAWLQGRSDIKQVYYPGLLSHPGREVHEKQSSGYGAVISFDVGSGERAKEVLNHVKLPLVAVSLGAVESILSYPTMMSHAAMGEKVRHERGITDGLLRFSVGLEDVDDLIADLDHAFAASHEVPR</sequence>
<dbReference type="GO" id="GO:0019346">
    <property type="term" value="P:transsulfuration"/>
    <property type="evidence" value="ECO:0007669"/>
    <property type="project" value="InterPro"/>
</dbReference>
<evidence type="ECO:0000256" key="2">
    <source>
        <dbReference type="ARBA" id="ARBA00009077"/>
    </source>
</evidence>
<comment type="caution">
    <text evidence="11">The sequence shown here is derived from an EMBL/GenBank/DDBJ whole genome shotgun (WGS) entry which is preliminary data.</text>
</comment>
<dbReference type="GO" id="GO:0030170">
    <property type="term" value="F:pyridoxal phosphate binding"/>
    <property type="evidence" value="ECO:0007669"/>
    <property type="project" value="InterPro"/>
</dbReference>
<name>A0A2R9SNT6_9BACL</name>
<dbReference type="EMBL" id="ADHJ01000044">
    <property type="protein sequence ID" value="EFU39025.1"/>
    <property type="molecule type" value="Genomic_DNA"/>
</dbReference>
<evidence type="ECO:0000256" key="3">
    <source>
        <dbReference type="ARBA" id="ARBA00012224"/>
    </source>
</evidence>
<evidence type="ECO:0000256" key="6">
    <source>
        <dbReference type="ARBA" id="ARBA00023167"/>
    </source>
</evidence>
<dbReference type="Gene3D" id="3.40.640.10">
    <property type="entry name" value="Type I PLP-dependent aspartate aminotransferase-like (Major domain)"/>
    <property type="match status" value="1"/>
</dbReference>
<dbReference type="PANTHER" id="PTHR11808:SF50">
    <property type="entry name" value="CYSTATHIONINE BETA-LYASE"/>
    <property type="match status" value="1"/>
</dbReference>
<reference evidence="11 12" key="1">
    <citation type="journal article" date="2010" name="BMC Genomics">
        <title>Genome sequence of the pattern forming Paenibacillus vortex bacterium reveals potential for thriving in complex environments.</title>
        <authorList>
            <person name="Sirota-Madi A."/>
            <person name="Olender T."/>
            <person name="Helman Y."/>
            <person name="Ingham C."/>
            <person name="Brainis I."/>
            <person name="Roth D."/>
            <person name="Hagi E."/>
            <person name="Brodsky L."/>
            <person name="Leshkowitz D."/>
            <person name="Galatenko V."/>
            <person name="Nikolaev V."/>
            <person name="Mugasimangalam R.C."/>
            <person name="Bransburg-Zabary S."/>
            <person name="Gutnick D.L."/>
            <person name="Lancet D."/>
            <person name="Ben-Jacob E."/>
        </authorList>
    </citation>
    <scope>NUCLEOTIDE SEQUENCE [LARGE SCALE GENOMIC DNA]</scope>
    <source>
        <strain evidence="11 12">V453</strain>
    </source>
</reference>
<evidence type="ECO:0000313" key="12">
    <source>
        <dbReference type="Proteomes" id="UP000003094"/>
    </source>
</evidence>
<dbReference type="RefSeq" id="WP_006212205.1">
    <property type="nucleotide sequence ID" value="NZ_ADHJ01000044.1"/>
</dbReference>
<dbReference type="PIRSF" id="PIRSF001434">
    <property type="entry name" value="CGS"/>
    <property type="match status" value="1"/>
</dbReference>
<dbReference type="EC" id="4.4.1.13" evidence="3"/>
<dbReference type="InterPro" id="IPR054542">
    <property type="entry name" value="Cys_met_metab_PP"/>
</dbReference>
<comment type="similarity">
    <text evidence="2 9">Belongs to the trans-sulfuration enzymes family.</text>
</comment>
<dbReference type="PANTHER" id="PTHR11808">
    <property type="entry name" value="TRANS-SULFURATION ENZYME FAMILY MEMBER"/>
    <property type="match status" value="1"/>
</dbReference>
<comment type="cofactor">
    <cofactor evidence="1 9">
        <name>pyridoxal 5'-phosphate</name>
        <dbReference type="ChEBI" id="CHEBI:597326"/>
    </cofactor>
</comment>
<dbReference type="FunFam" id="3.40.640.10:FF:000009">
    <property type="entry name" value="Cystathionine gamma-synthase homolog"/>
    <property type="match status" value="1"/>
</dbReference>
<protein>
    <recommendedName>
        <fullName evidence="3">cysteine-S-conjugate beta-lyase</fullName>
        <ecNumber evidence="3">4.4.1.13</ecNumber>
    </recommendedName>
</protein>
<dbReference type="InterPro" id="IPR015424">
    <property type="entry name" value="PyrdxlP-dep_Trfase"/>
</dbReference>
<evidence type="ECO:0000256" key="5">
    <source>
        <dbReference type="ARBA" id="ARBA00022898"/>
    </source>
</evidence>
<dbReference type="InterPro" id="IPR000277">
    <property type="entry name" value="Cys/Met-Metab_PyrdxlP-dep_enz"/>
</dbReference>
<evidence type="ECO:0000256" key="1">
    <source>
        <dbReference type="ARBA" id="ARBA00001933"/>
    </source>
</evidence>
<evidence type="ECO:0000256" key="4">
    <source>
        <dbReference type="ARBA" id="ARBA00022605"/>
    </source>
</evidence>
<gene>
    <name evidence="11" type="ORF">PVOR_27375</name>
</gene>
<evidence type="ECO:0000313" key="11">
    <source>
        <dbReference type="EMBL" id="EFU39025.1"/>
    </source>
</evidence>
<dbReference type="Proteomes" id="UP000003094">
    <property type="component" value="Unassembled WGS sequence"/>
</dbReference>
<dbReference type="GO" id="GO:0009086">
    <property type="term" value="P:methionine biosynthetic process"/>
    <property type="evidence" value="ECO:0007669"/>
    <property type="project" value="UniProtKB-KW"/>
</dbReference>
<dbReference type="FunFam" id="3.90.1150.10:FF:000033">
    <property type="entry name" value="Cystathionine gamma-synthase"/>
    <property type="match status" value="1"/>
</dbReference>
<keyword evidence="7 11" id="KW-0456">Lyase</keyword>
<keyword evidence="6" id="KW-0486">Methionine biosynthesis</keyword>
<evidence type="ECO:0000256" key="10">
    <source>
        <dbReference type="SAM" id="MobiDB-lite"/>
    </source>
</evidence>
<evidence type="ECO:0000256" key="8">
    <source>
        <dbReference type="PIRSR" id="PIRSR001434-2"/>
    </source>
</evidence>
<accession>A0A2R9SNT6</accession>
<feature type="compositionally biased region" description="Polar residues" evidence="10">
    <location>
        <begin position="1"/>
        <end position="18"/>
    </location>
</feature>
<dbReference type="CDD" id="cd00614">
    <property type="entry name" value="CGS_like"/>
    <property type="match status" value="1"/>
</dbReference>
<dbReference type="SUPFAM" id="SSF53383">
    <property type="entry name" value="PLP-dependent transferases"/>
    <property type="match status" value="1"/>
</dbReference>
<dbReference type="AlphaFoldDB" id="A0A2R9SNT6"/>
<dbReference type="Gene3D" id="3.90.1150.10">
    <property type="entry name" value="Aspartate Aminotransferase, domain 1"/>
    <property type="match status" value="1"/>
</dbReference>
<dbReference type="InterPro" id="IPR015421">
    <property type="entry name" value="PyrdxlP-dep_Trfase_major"/>
</dbReference>
<keyword evidence="5 8" id="KW-0663">Pyridoxal phosphate</keyword>
<keyword evidence="12" id="KW-1185">Reference proteome</keyword>
<dbReference type="GO" id="GO:0005737">
    <property type="term" value="C:cytoplasm"/>
    <property type="evidence" value="ECO:0007669"/>
    <property type="project" value="TreeGrafter"/>
</dbReference>
<evidence type="ECO:0000256" key="7">
    <source>
        <dbReference type="ARBA" id="ARBA00023239"/>
    </source>
</evidence>
<keyword evidence="4" id="KW-0028">Amino-acid biosynthesis</keyword>
<feature type="region of interest" description="Disordered" evidence="10">
    <location>
        <begin position="1"/>
        <end position="27"/>
    </location>
</feature>